<name>A0A382MT07_9ZZZZ</name>
<sequence>VDDKEITRKFRKGLYVFIGLLIVEVAEYIIGVRVTSGNFIFMVLLAAPGSWLIVHYFMHIKELWIPPEE</sequence>
<evidence type="ECO:0000313" key="2">
    <source>
        <dbReference type="EMBL" id="SVC52123.1"/>
    </source>
</evidence>
<accession>A0A382MT07</accession>
<gene>
    <name evidence="2" type="ORF">METZ01_LOCUS304977</name>
</gene>
<proteinExistence type="predicted"/>
<feature type="transmembrane region" description="Helical" evidence="1">
    <location>
        <begin position="39"/>
        <end position="58"/>
    </location>
</feature>
<reference evidence="2" key="1">
    <citation type="submission" date="2018-05" db="EMBL/GenBank/DDBJ databases">
        <authorList>
            <person name="Lanie J.A."/>
            <person name="Ng W.-L."/>
            <person name="Kazmierczak K.M."/>
            <person name="Andrzejewski T.M."/>
            <person name="Davidsen T.M."/>
            <person name="Wayne K.J."/>
            <person name="Tettelin H."/>
            <person name="Glass J.I."/>
            <person name="Rusch D."/>
            <person name="Podicherti R."/>
            <person name="Tsui H.-C.T."/>
            <person name="Winkler M.E."/>
        </authorList>
    </citation>
    <scope>NUCLEOTIDE SEQUENCE</scope>
</reference>
<protein>
    <recommendedName>
        <fullName evidence="3">2TM domain-containing protein</fullName>
    </recommendedName>
</protein>
<evidence type="ECO:0008006" key="3">
    <source>
        <dbReference type="Google" id="ProtNLM"/>
    </source>
</evidence>
<evidence type="ECO:0000256" key="1">
    <source>
        <dbReference type="SAM" id="Phobius"/>
    </source>
</evidence>
<keyword evidence="1" id="KW-1133">Transmembrane helix</keyword>
<keyword evidence="1" id="KW-0472">Membrane</keyword>
<dbReference type="EMBL" id="UINC01095773">
    <property type="protein sequence ID" value="SVC52123.1"/>
    <property type="molecule type" value="Genomic_DNA"/>
</dbReference>
<feature type="transmembrane region" description="Helical" evidence="1">
    <location>
        <begin position="14"/>
        <end position="33"/>
    </location>
</feature>
<organism evidence="2">
    <name type="scientific">marine metagenome</name>
    <dbReference type="NCBI Taxonomy" id="408172"/>
    <lineage>
        <taxon>unclassified sequences</taxon>
        <taxon>metagenomes</taxon>
        <taxon>ecological metagenomes</taxon>
    </lineage>
</organism>
<dbReference type="AlphaFoldDB" id="A0A382MT07"/>
<keyword evidence="1" id="KW-0812">Transmembrane</keyword>
<feature type="non-terminal residue" evidence="2">
    <location>
        <position position="1"/>
    </location>
</feature>